<comment type="function">
    <text evidence="10 12">Catalyzes the attachment of isoleucine to tRNA(Ile). As IleRS can inadvertently accommodate and process structurally similar amino acids such as valine, to avoid such errors it has two additional distinct tRNA(Ile)-dependent editing activities. One activity is designated as 'pretransfer' editing and involves the hydrolysis of activated Val-AMP. The other activity is designated 'posttransfer' editing and involves deacylation of mischarged Val-tRNA(Ile).</text>
</comment>
<keyword evidence="17" id="KW-1185">Reference proteome</keyword>
<dbReference type="SUPFAM" id="SSF50677">
    <property type="entry name" value="ValRS/IleRS/LeuRS editing domain"/>
    <property type="match status" value="1"/>
</dbReference>
<feature type="binding site" evidence="12">
    <location>
        <position position="923"/>
    </location>
    <ligand>
        <name>Zn(2+)</name>
        <dbReference type="ChEBI" id="CHEBI:29105"/>
    </ligand>
</feature>
<comment type="similarity">
    <text evidence="1 12">Belongs to the class-I aminoacyl-tRNA synthetase family. IleS type 1 subfamily.</text>
</comment>
<keyword evidence="4 12" id="KW-0479">Metal-binding</keyword>
<keyword evidence="9 12" id="KW-0030">Aminoacyl-tRNA synthetase</keyword>
<feature type="binding site" evidence="12">
    <location>
        <position position="920"/>
    </location>
    <ligand>
        <name>Zn(2+)</name>
        <dbReference type="ChEBI" id="CHEBI:29105"/>
    </ligand>
</feature>
<feature type="domain" description="Aminoacyl-tRNA synthetase class Ia" evidence="13">
    <location>
        <begin position="28"/>
        <end position="640"/>
    </location>
</feature>
<feature type="domain" description="Zinc finger FPG/IleRS-type" evidence="14">
    <location>
        <begin position="899"/>
        <end position="925"/>
    </location>
</feature>
<comment type="catalytic activity">
    <reaction evidence="11 12">
        <text>tRNA(Ile) + L-isoleucine + ATP = L-isoleucyl-tRNA(Ile) + AMP + diphosphate</text>
        <dbReference type="Rhea" id="RHEA:11060"/>
        <dbReference type="Rhea" id="RHEA-COMP:9666"/>
        <dbReference type="Rhea" id="RHEA-COMP:9695"/>
        <dbReference type="ChEBI" id="CHEBI:30616"/>
        <dbReference type="ChEBI" id="CHEBI:33019"/>
        <dbReference type="ChEBI" id="CHEBI:58045"/>
        <dbReference type="ChEBI" id="CHEBI:78442"/>
        <dbReference type="ChEBI" id="CHEBI:78528"/>
        <dbReference type="ChEBI" id="CHEBI:456215"/>
        <dbReference type="EC" id="6.1.1.5"/>
    </reaction>
</comment>
<dbReference type="Pfam" id="PF06827">
    <property type="entry name" value="zf-FPG_IleRS"/>
    <property type="match status" value="1"/>
</dbReference>
<dbReference type="Gene3D" id="3.90.740.10">
    <property type="entry name" value="Valyl/Leucyl/Isoleucyl-tRNA synthetase, editing domain"/>
    <property type="match status" value="1"/>
</dbReference>
<dbReference type="InterPro" id="IPR001412">
    <property type="entry name" value="aa-tRNA-synth_I_CS"/>
</dbReference>
<dbReference type="Proteomes" id="UP000662703">
    <property type="component" value="Unassembled WGS sequence"/>
</dbReference>
<comment type="subcellular location">
    <subcellularLocation>
        <location evidence="12">Cytoplasm</location>
    </subcellularLocation>
</comment>
<dbReference type="EC" id="6.1.1.5" evidence="12"/>
<dbReference type="InterPro" id="IPR050081">
    <property type="entry name" value="Ile-tRNA_ligase"/>
</dbReference>
<dbReference type="InterPro" id="IPR002301">
    <property type="entry name" value="Ile-tRNA-ligase"/>
</dbReference>
<accession>A0ABS0ANJ3</accession>
<comment type="subunit">
    <text evidence="12">Monomer.</text>
</comment>
<evidence type="ECO:0000313" key="16">
    <source>
        <dbReference type="EMBL" id="MBF5055590.1"/>
    </source>
</evidence>
<keyword evidence="7 12" id="KW-0067">ATP-binding</keyword>
<dbReference type="CDD" id="cd07960">
    <property type="entry name" value="Anticodon_Ia_Ile_BEm"/>
    <property type="match status" value="1"/>
</dbReference>
<evidence type="ECO:0000259" key="13">
    <source>
        <dbReference type="Pfam" id="PF00133"/>
    </source>
</evidence>
<dbReference type="SUPFAM" id="SSF52374">
    <property type="entry name" value="Nucleotidylyl transferase"/>
    <property type="match status" value="1"/>
</dbReference>
<dbReference type="PRINTS" id="PR00984">
    <property type="entry name" value="TRNASYNTHILE"/>
</dbReference>
<evidence type="ECO:0000256" key="4">
    <source>
        <dbReference type="ARBA" id="ARBA00022723"/>
    </source>
</evidence>
<evidence type="ECO:0000313" key="17">
    <source>
        <dbReference type="Proteomes" id="UP000662703"/>
    </source>
</evidence>
<evidence type="ECO:0000256" key="11">
    <source>
        <dbReference type="ARBA" id="ARBA00048359"/>
    </source>
</evidence>
<dbReference type="PANTHER" id="PTHR42765">
    <property type="entry name" value="SOLEUCYL-TRNA SYNTHETASE"/>
    <property type="match status" value="1"/>
</dbReference>
<evidence type="ECO:0000256" key="1">
    <source>
        <dbReference type="ARBA" id="ARBA00006887"/>
    </source>
</evidence>
<sequence>MTDYKATLNLPHTDFPMKAGLSKREPERLEQWRQLDLYRRIREAAAGRPKFVLHDGPPYANGSIHIGHSINKVLKDVIVKARGFEGFDAPYVPGWDCHGLPIEHKVEQKVGKAGHKVDARTFREECRAYAAEQVEGQKKDFIRLGVFGDWDNPYLTMNYDTEANIVRALGQIVDKGLLTKGFKPVHWCLDCASALAEAEVEYQDKKSPAIDVAFAAVDPADFTARTGVEAGAPALVIWTTTPWTLPANQAVAVHPEEDYVLLGGDQDGQPRELVVAEALADDAAERYGLENVRRSAAFKGQVLESLSLRHPFLDRRVPVVLGEHVTTDAGTGCVHTAPGHGEDDFVVGKRYGLEVDSPVQDNGVFRDGLPVVGGLHVNKANGPVIEALQEGGTLVAKKSITHSYPHCWRHKTPIIFRATAQWFISMGGHGLLERAREEVKTVTWTPDWGQARMEGMLRDRPDWCISRQRTWGVPITLFVDKDSSEPHPDTPRLIEEVAKRVEQEGIEAWFQLDPAELLGEDAERYSKVTDVLDVWFDSGTTHFSVLEQRPELTVPADLYLEGSDQHRGWFQSSLLTSTAMRGAAPYKGVLTHGFTVDEQGRKMSKSLGNVIAPQEVWNELGADILRLWIASTDYRGEMTVSKNIFKQVADSYRRIRNTARFLLSNLNGFDPAANAVAPDDMLALDRWAVARAAQLQDELRELYNGYQFHQVYQRLHNFCANELGGFYLDIIKDRQYTSRGDSVARRSCQTALYHIAQALARWMAPILSFTAEEIHEHLPGDKADSVFLTTWYDGLFGLPADADMDLAFWERIQAVKQAVNKAIEEARNRKELRANLTADATLYVDDQVRALLERLGDELRFVTITSTAALEPLATAPAELEESAVAGLKVKVVPSPNPKCARCWHHRADVGVDPAHPEICGRCVTNVEGPGEERHYA</sequence>
<dbReference type="InterPro" id="IPR010663">
    <property type="entry name" value="Znf_FPG/IleRS"/>
</dbReference>
<reference evidence="16 17" key="1">
    <citation type="submission" date="2012-09" db="EMBL/GenBank/DDBJ databases">
        <title>Genome Sequence of alkane-degrading Bacterium Alcanivorax sp. 521-1.</title>
        <authorList>
            <person name="Lai Q."/>
            <person name="Shao Z."/>
        </authorList>
    </citation>
    <scope>NUCLEOTIDE SEQUENCE [LARGE SCALE GENOMIC DNA]</scope>
    <source>
        <strain evidence="16 17">521-1</strain>
    </source>
</reference>
<comment type="caution">
    <text evidence="16">The sequence shown here is derived from an EMBL/GenBank/DDBJ whole genome shotgun (WGS) entry which is preliminary data.</text>
</comment>
<proteinExistence type="inferred from homology"/>
<dbReference type="InterPro" id="IPR009080">
    <property type="entry name" value="tRNAsynth_Ia_anticodon-bd"/>
</dbReference>
<name>A0ABS0ANJ3_9GAMM</name>
<evidence type="ECO:0000259" key="14">
    <source>
        <dbReference type="Pfam" id="PF06827"/>
    </source>
</evidence>
<feature type="binding site" evidence="12">
    <location>
        <position position="903"/>
    </location>
    <ligand>
        <name>Zn(2+)</name>
        <dbReference type="ChEBI" id="CHEBI:29105"/>
    </ligand>
</feature>
<evidence type="ECO:0000259" key="15">
    <source>
        <dbReference type="Pfam" id="PF08264"/>
    </source>
</evidence>
<keyword evidence="6 12" id="KW-0862">Zinc</keyword>
<evidence type="ECO:0000256" key="9">
    <source>
        <dbReference type="ARBA" id="ARBA00023146"/>
    </source>
</evidence>
<dbReference type="PANTHER" id="PTHR42765:SF1">
    <property type="entry name" value="ISOLEUCINE--TRNA LIGASE, MITOCHONDRIAL"/>
    <property type="match status" value="1"/>
</dbReference>
<feature type="short sequence motif" description="'KMSKS' region" evidence="12">
    <location>
        <begin position="602"/>
        <end position="606"/>
    </location>
</feature>
<dbReference type="SUPFAM" id="SSF47323">
    <property type="entry name" value="Anticodon-binding domain of a subclass of class I aminoacyl-tRNA synthetases"/>
    <property type="match status" value="1"/>
</dbReference>
<evidence type="ECO:0000256" key="3">
    <source>
        <dbReference type="ARBA" id="ARBA00022598"/>
    </source>
</evidence>
<dbReference type="InterPro" id="IPR014729">
    <property type="entry name" value="Rossmann-like_a/b/a_fold"/>
</dbReference>
<dbReference type="PROSITE" id="PS00178">
    <property type="entry name" value="AA_TRNA_LIGASE_I"/>
    <property type="match status" value="1"/>
</dbReference>
<dbReference type="HAMAP" id="MF_02002">
    <property type="entry name" value="Ile_tRNA_synth_type1"/>
    <property type="match status" value="1"/>
</dbReference>
<dbReference type="RefSeq" id="WP_194296483.1">
    <property type="nucleotide sequence ID" value="NZ_ARXX01000009.1"/>
</dbReference>
<feature type="binding site" evidence="12">
    <location>
        <position position="561"/>
    </location>
    <ligand>
        <name>L-isoleucyl-5'-AMP</name>
        <dbReference type="ChEBI" id="CHEBI:178002"/>
    </ligand>
</feature>
<evidence type="ECO:0000256" key="2">
    <source>
        <dbReference type="ARBA" id="ARBA00022490"/>
    </source>
</evidence>
<dbReference type="Pfam" id="PF00133">
    <property type="entry name" value="tRNA-synt_1"/>
    <property type="match status" value="1"/>
</dbReference>
<feature type="short sequence motif" description="'HIGH' region" evidence="12">
    <location>
        <begin position="58"/>
        <end position="68"/>
    </location>
</feature>
<keyword evidence="3 12" id="KW-0436">Ligase</keyword>
<dbReference type="InterPro" id="IPR033708">
    <property type="entry name" value="Anticodon_Ile_BEm"/>
</dbReference>
<protein>
    <recommendedName>
        <fullName evidence="12">Isoleucine--tRNA ligase</fullName>
        <ecNumber evidence="12">6.1.1.5</ecNumber>
    </recommendedName>
    <alternativeName>
        <fullName evidence="12">Isoleucyl-tRNA synthetase</fullName>
        <shortName evidence="12">IleRS</shortName>
    </alternativeName>
</protein>
<evidence type="ECO:0000256" key="7">
    <source>
        <dbReference type="ARBA" id="ARBA00022840"/>
    </source>
</evidence>
<feature type="binding site" evidence="12">
    <location>
        <position position="900"/>
    </location>
    <ligand>
        <name>Zn(2+)</name>
        <dbReference type="ChEBI" id="CHEBI:29105"/>
    </ligand>
</feature>
<dbReference type="InterPro" id="IPR009008">
    <property type="entry name" value="Val/Leu/Ile-tRNA-synth_edit"/>
</dbReference>
<evidence type="ECO:0000256" key="8">
    <source>
        <dbReference type="ARBA" id="ARBA00022917"/>
    </source>
</evidence>
<organism evidence="16 17">
    <name type="scientific">Alloalcanivorax profundimaris</name>
    <dbReference type="NCBI Taxonomy" id="2735259"/>
    <lineage>
        <taxon>Bacteria</taxon>
        <taxon>Pseudomonadati</taxon>
        <taxon>Pseudomonadota</taxon>
        <taxon>Gammaproteobacteria</taxon>
        <taxon>Oceanospirillales</taxon>
        <taxon>Alcanivoracaceae</taxon>
        <taxon>Alloalcanivorax</taxon>
    </lineage>
</organism>
<comment type="domain">
    <text evidence="12">IleRS has two distinct active sites: one for aminoacylation and one for editing. The misactivated valine is translocated from the active site to the editing site, which sterically excludes the correctly activated isoleucine. The single editing site contains two valyl binding pockets, one specific for each substrate (Val-AMP or Val-tRNA(Ile)).</text>
</comment>
<dbReference type="EMBL" id="ARXX01000009">
    <property type="protein sequence ID" value="MBF5055590.1"/>
    <property type="molecule type" value="Genomic_DNA"/>
</dbReference>
<dbReference type="InterPro" id="IPR002300">
    <property type="entry name" value="aa-tRNA-synth_Ia"/>
</dbReference>
<dbReference type="Gene3D" id="1.10.10.830">
    <property type="entry name" value="Ile-tRNA synthetase CP2 domain-like"/>
    <property type="match status" value="1"/>
</dbReference>
<feature type="binding site" evidence="12">
    <location>
        <position position="605"/>
    </location>
    <ligand>
        <name>ATP</name>
        <dbReference type="ChEBI" id="CHEBI:30616"/>
    </ligand>
</feature>
<dbReference type="Gene3D" id="3.40.50.620">
    <property type="entry name" value="HUPs"/>
    <property type="match status" value="2"/>
</dbReference>
<dbReference type="Gene3D" id="1.10.730.20">
    <property type="match status" value="1"/>
</dbReference>
<dbReference type="InterPro" id="IPR013155">
    <property type="entry name" value="M/V/L/I-tRNA-synth_anticd-bd"/>
</dbReference>
<gene>
    <name evidence="12" type="primary">ileS</name>
    <name evidence="16" type="ORF">Y5W_00884</name>
</gene>
<keyword evidence="2 12" id="KW-0963">Cytoplasm</keyword>
<keyword evidence="8 12" id="KW-0648">Protein biosynthesis</keyword>
<evidence type="ECO:0000256" key="10">
    <source>
        <dbReference type="ARBA" id="ARBA00025217"/>
    </source>
</evidence>
<evidence type="ECO:0000256" key="5">
    <source>
        <dbReference type="ARBA" id="ARBA00022741"/>
    </source>
</evidence>
<evidence type="ECO:0000256" key="6">
    <source>
        <dbReference type="ARBA" id="ARBA00022833"/>
    </source>
</evidence>
<comment type="cofactor">
    <cofactor evidence="12">
        <name>Zn(2+)</name>
        <dbReference type="ChEBI" id="CHEBI:29105"/>
    </cofactor>
    <text evidence="12">Binds 1 zinc ion per subunit.</text>
</comment>
<keyword evidence="5 12" id="KW-0547">Nucleotide-binding</keyword>
<dbReference type="NCBIfam" id="TIGR00392">
    <property type="entry name" value="ileS"/>
    <property type="match status" value="1"/>
</dbReference>
<dbReference type="InterPro" id="IPR023585">
    <property type="entry name" value="Ile-tRNA-ligase_type1"/>
</dbReference>
<evidence type="ECO:0000256" key="12">
    <source>
        <dbReference type="HAMAP-Rule" id="MF_02002"/>
    </source>
</evidence>
<feature type="domain" description="Methionyl/Valyl/Leucyl/Isoleucyl-tRNA synthetase anticodon-binding" evidence="15">
    <location>
        <begin position="685"/>
        <end position="840"/>
    </location>
</feature>
<dbReference type="Pfam" id="PF08264">
    <property type="entry name" value="Anticodon_1"/>
    <property type="match status" value="1"/>
</dbReference>